<feature type="repeat" description="WD" evidence="9">
    <location>
        <begin position="1"/>
        <end position="39"/>
    </location>
</feature>
<feature type="repeat" description="WD" evidence="9">
    <location>
        <begin position="160"/>
        <end position="201"/>
    </location>
</feature>
<comment type="subcellular location">
    <subcellularLocation>
        <location evidence="1">Nucleus</location>
    </subcellularLocation>
</comment>
<evidence type="ECO:0000256" key="2">
    <source>
        <dbReference type="ARBA" id="ARBA00007306"/>
    </source>
</evidence>
<dbReference type="PANTHER" id="PTHR15271:SF4">
    <property type="entry name" value="CHROMATIN ASSEMBLY FACTOR 1 SUBUNIT B"/>
    <property type="match status" value="1"/>
</dbReference>
<dbReference type="AlphaFoldDB" id="A0A7R9LVJ9"/>
<dbReference type="InterPro" id="IPR019775">
    <property type="entry name" value="WD40_repeat_CS"/>
</dbReference>
<dbReference type="Proteomes" id="UP000759131">
    <property type="component" value="Unassembled WGS sequence"/>
</dbReference>
<dbReference type="InterPro" id="IPR001680">
    <property type="entry name" value="WD40_rpt"/>
</dbReference>
<evidence type="ECO:0000256" key="6">
    <source>
        <dbReference type="ARBA" id="ARBA00022853"/>
    </source>
</evidence>
<evidence type="ECO:0000256" key="4">
    <source>
        <dbReference type="ARBA" id="ARBA00022737"/>
    </source>
</evidence>
<dbReference type="GO" id="GO:0006335">
    <property type="term" value="P:DNA replication-dependent chromatin assembly"/>
    <property type="evidence" value="ECO:0007669"/>
    <property type="project" value="InterPro"/>
</dbReference>
<dbReference type="Pfam" id="PF00400">
    <property type="entry name" value="WD40"/>
    <property type="match status" value="1"/>
</dbReference>
<keyword evidence="3 9" id="KW-0853">WD repeat</keyword>
<name>A0A7R9LVJ9_9ACAR</name>
<feature type="repeat" description="WD" evidence="9">
    <location>
        <begin position="118"/>
        <end position="159"/>
    </location>
</feature>
<evidence type="ECO:0000256" key="3">
    <source>
        <dbReference type="ARBA" id="ARBA00022574"/>
    </source>
</evidence>
<keyword evidence="4" id="KW-0677">Repeat</keyword>
<dbReference type="PROSITE" id="PS50082">
    <property type="entry name" value="WD_REPEATS_2"/>
    <property type="match status" value="3"/>
</dbReference>
<dbReference type="GO" id="GO:0005634">
    <property type="term" value="C:nucleus"/>
    <property type="evidence" value="ECO:0007669"/>
    <property type="project" value="UniProtKB-SubCell"/>
</dbReference>
<dbReference type="GO" id="GO:0033186">
    <property type="term" value="C:CAF-1 complex"/>
    <property type="evidence" value="ECO:0007669"/>
    <property type="project" value="TreeGrafter"/>
</dbReference>
<keyword evidence="8" id="KW-0539">Nucleus</keyword>
<dbReference type="OrthoDB" id="71227at2759"/>
<dbReference type="GO" id="GO:0006281">
    <property type="term" value="P:DNA repair"/>
    <property type="evidence" value="ECO:0007669"/>
    <property type="project" value="UniProtKB-KW"/>
</dbReference>
<evidence type="ECO:0000256" key="9">
    <source>
        <dbReference type="PROSITE-ProRule" id="PRU00221"/>
    </source>
</evidence>
<keyword evidence="5" id="KW-0227">DNA damage</keyword>
<gene>
    <name evidence="11" type="ORF">OSB1V03_LOCUS22094</name>
</gene>
<evidence type="ECO:0000313" key="12">
    <source>
        <dbReference type="Proteomes" id="UP000759131"/>
    </source>
</evidence>
<evidence type="ECO:0000256" key="1">
    <source>
        <dbReference type="ARBA" id="ARBA00004123"/>
    </source>
</evidence>
<dbReference type="InterPro" id="IPR045145">
    <property type="entry name" value="PTHR15271"/>
</dbReference>
<feature type="non-terminal residue" evidence="11">
    <location>
        <position position="251"/>
    </location>
</feature>
<dbReference type="EMBL" id="OC899369">
    <property type="protein sequence ID" value="CAD7648762.1"/>
    <property type="molecule type" value="Genomic_DNA"/>
</dbReference>
<dbReference type="EMBL" id="CAJPIZ010044794">
    <property type="protein sequence ID" value="CAG2122148.1"/>
    <property type="molecule type" value="Genomic_DNA"/>
</dbReference>
<feature type="domain" description="CAF1B/HIR1 beta-propeller" evidence="10">
    <location>
        <begin position="96"/>
        <end position="249"/>
    </location>
</feature>
<keyword evidence="6" id="KW-0156">Chromatin regulator</keyword>
<dbReference type="Pfam" id="PF24105">
    <property type="entry name" value="Beta-prop_CAF1B_HIR1"/>
    <property type="match status" value="1"/>
</dbReference>
<keyword evidence="12" id="KW-1185">Reference proteome</keyword>
<evidence type="ECO:0000259" key="10">
    <source>
        <dbReference type="Pfam" id="PF24105"/>
    </source>
</evidence>
<dbReference type="GO" id="GO:0006334">
    <property type="term" value="P:nucleosome assembly"/>
    <property type="evidence" value="ECO:0007669"/>
    <property type="project" value="TreeGrafter"/>
</dbReference>
<keyword evidence="7" id="KW-0234">DNA repair</keyword>
<dbReference type="PROSITE" id="PS00678">
    <property type="entry name" value="WD_REPEATS_1"/>
    <property type="match status" value="1"/>
</dbReference>
<sequence>RPVNVVRFSPNPNDNLLAAGDDDCFIYIWKLMDDSSVNNTENELKSDVNLIVPKKSQEFCVKHKDNSQEDDEIMILEEQSTAIKARPAAENAANNMENTAFGDEEMIATEVWKPLKILRGHLQDVSDVCWSPDGQQLVSASVDNTAIVWDVHKGQKLHKIVEHKGFVQGVAWDPIGKYLATLSADRNMRVIDAKSGRTVYRVHRMRTEESTKTSRLFYDDTLRSFCRRLTFTPGGEFLIAPSGILELTDEN</sequence>
<evidence type="ECO:0000313" key="11">
    <source>
        <dbReference type="EMBL" id="CAD7648762.1"/>
    </source>
</evidence>
<evidence type="ECO:0000256" key="7">
    <source>
        <dbReference type="ARBA" id="ARBA00023204"/>
    </source>
</evidence>
<dbReference type="PROSITE" id="PS50294">
    <property type="entry name" value="WD_REPEATS_REGION"/>
    <property type="match status" value="1"/>
</dbReference>
<dbReference type="InterPro" id="IPR015943">
    <property type="entry name" value="WD40/YVTN_repeat-like_dom_sf"/>
</dbReference>
<organism evidence="11">
    <name type="scientific">Medioppia subpectinata</name>
    <dbReference type="NCBI Taxonomy" id="1979941"/>
    <lineage>
        <taxon>Eukaryota</taxon>
        <taxon>Metazoa</taxon>
        <taxon>Ecdysozoa</taxon>
        <taxon>Arthropoda</taxon>
        <taxon>Chelicerata</taxon>
        <taxon>Arachnida</taxon>
        <taxon>Acari</taxon>
        <taxon>Acariformes</taxon>
        <taxon>Sarcoptiformes</taxon>
        <taxon>Oribatida</taxon>
        <taxon>Brachypylina</taxon>
        <taxon>Oppioidea</taxon>
        <taxon>Oppiidae</taxon>
        <taxon>Medioppia</taxon>
    </lineage>
</organism>
<dbReference type="SUPFAM" id="SSF50978">
    <property type="entry name" value="WD40 repeat-like"/>
    <property type="match status" value="1"/>
</dbReference>
<dbReference type="SMART" id="SM00320">
    <property type="entry name" value="WD40"/>
    <property type="match status" value="3"/>
</dbReference>
<evidence type="ECO:0000256" key="8">
    <source>
        <dbReference type="ARBA" id="ARBA00023242"/>
    </source>
</evidence>
<comment type="similarity">
    <text evidence="2">Belongs to the WD repeat HIR1 family.</text>
</comment>
<dbReference type="InterPro" id="IPR055410">
    <property type="entry name" value="Beta-prop_CAF1B_HIR1"/>
</dbReference>
<dbReference type="PANTHER" id="PTHR15271">
    <property type="entry name" value="CHROMATIN ASSEMBLY FACTOR 1 SUBUNIT B"/>
    <property type="match status" value="1"/>
</dbReference>
<accession>A0A7R9LVJ9</accession>
<protein>
    <recommendedName>
        <fullName evidence="10">CAF1B/HIR1 beta-propeller domain-containing protein</fullName>
    </recommendedName>
</protein>
<dbReference type="InterPro" id="IPR036322">
    <property type="entry name" value="WD40_repeat_dom_sf"/>
</dbReference>
<proteinExistence type="inferred from homology"/>
<reference evidence="11" key="1">
    <citation type="submission" date="2020-11" db="EMBL/GenBank/DDBJ databases">
        <authorList>
            <person name="Tran Van P."/>
        </authorList>
    </citation>
    <scope>NUCLEOTIDE SEQUENCE</scope>
</reference>
<feature type="non-terminal residue" evidence="11">
    <location>
        <position position="1"/>
    </location>
</feature>
<evidence type="ECO:0000256" key="5">
    <source>
        <dbReference type="ARBA" id="ARBA00022763"/>
    </source>
</evidence>
<dbReference type="Gene3D" id="2.130.10.10">
    <property type="entry name" value="YVTN repeat-like/Quinoprotein amine dehydrogenase"/>
    <property type="match status" value="2"/>
</dbReference>